<feature type="transmembrane region" description="Helical" evidence="2">
    <location>
        <begin position="41"/>
        <end position="62"/>
    </location>
</feature>
<dbReference type="Proteomes" id="UP000678499">
    <property type="component" value="Unassembled WGS sequence"/>
</dbReference>
<evidence type="ECO:0000256" key="2">
    <source>
        <dbReference type="SAM" id="Phobius"/>
    </source>
</evidence>
<organism evidence="3">
    <name type="scientific">Notodromas monacha</name>
    <dbReference type="NCBI Taxonomy" id="399045"/>
    <lineage>
        <taxon>Eukaryota</taxon>
        <taxon>Metazoa</taxon>
        <taxon>Ecdysozoa</taxon>
        <taxon>Arthropoda</taxon>
        <taxon>Crustacea</taxon>
        <taxon>Oligostraca</taxon>
        <taxon>Ostracoda</taxon>
        <taxon>Podocopa</taxon>
        <taxon>Podocopida</taxon>
        <taxon>Cypridocopina</taxon>
        <taxon>Cypridoidea</taxon>
        <taxon>Cyprididae</taxon>
        <taxon>Notodromas</taxon>
    </lineage>
</organism>
<proteinExistence type="predicted"/>
<dbReference type="AlphaFoldDB" id="A0A7R9C2D9"/>
<keyword evidence="2" id="KW-1133">Transmembrane helix</keyword>
<accession>A0A7R9C2D9</accession>
<dbReference type="EMBL" id="OA892396">
    <property type="protein sequence ID" value="CAD7284906.1"/>
    <property type="molecule type" value="Genomic_DNA"/>
</dbReference>
<keyword evidence="2" id="KW-0472">Membrane</keyword>
<evidence type="ECO:0000313" key="3">
    <source>
        <dbReference type="EMBL" id="CAD7284906.1"/>
    </source>
</evidence>
<keyword evidence="2" id="KW-0812">Transmembrane</keyword>
<feature type="compositionally biased region" description="Acidic residues" evidence="1">
    <location>
        <begin position="77"/>
        <end position="87"/>
    </location>
</feature>
<name>A0A7R9C2D9_9CRUS</name>
<dbReference type="EMBL" id="CAJPEX010010359">
    <property type="protein sequence ID" value="CAG0925058.1"/>
    <property type="molecule type" value="Genomic_DNA"/>
</dbReference>
<feature type="region of interest" description="Disordered" evidence="1">
    <location>
        <begin position="77"/>
        <end position="133"/>
    </location>
</feature>
<reference evidence="3" key="1">
    <citation type="submission" date="2020-11" db="EMBL/GenBank/DDBJ databases">
        <authorList>
            <person name="Tran Van P."/>
        </authorList>
    </citation>
    <scope>NUCLEOTIDE SEQUENCE</scope>
</reference>
<keyword evidence="4" id="KW-1185">Reference proteome</keyword>
<evidence type="ECO:0000313" key="4">
    <source>
        <dbReference type="Proteomes" id="UP000678499"/>
    </source>
</evidence>
<protein>
    <submittedName>
        <fullName evidence="3">Uncharacterized protein</fullName>
    </submittedName>
</protein>
<evidence type="ECO:0000256" key="1">
    <source>
        <dbReference type="SAM" id="MobiDB-lite"/>
    </source>
</evidence>
<sequence>MGHVLELEHLEEDESQSWRDTWPVGQHISSAPLKLGPLQRLALVSIMSTLITPFLILIFRGIQKAGKKSIRLASMGEDYDSDEDDDGGCQSSSSRITPAHLSAETETTDEMKARTDGAPVKVGGSHPLLSPTTREANKSLTTTTTSVTASVGSKKEMAELFVRRDEFKGVLFPADPRGLDAVAVETGDT</sequence>
<gene>
    <name evidence="3" type="ORF">NMOB1V02_LOCUS12509</name>
</gene>